<evidence type="ECO:0000256" key="1">
    <source>
        <dbReference type="SAM" id="MobiDB-lite"/>
    </source>
</evidence>
<comment type="caution">
    <text evidence="2">The sequence shown here is derived from an EMBL/GenBank/DDBJ whole genome shotgun (WGS) entry which is preliminary data.</text>
</comment>
<feature type="region of interest" description="Disordered" evidence="1">
    <location>
        <begin position="74"/>
        <end position="198"/>
    </location>
</feature>
<organism evidence="2 3">
    <name type="scientific">Trichocladium antarcticum</name>
    <dbReference type="NCBI Taxonomy" id="1450529"/>
    <lineage>
        <taxon>Eukaryota</taxon>
        <taxon>Fungi</taxon>
        <taxon>Dikarya</taxon>
        <taxon>Ascomycota</taxon>
        <taxon>Pezizomycotina</taxon>
        <taxon>Sordariomycetes</taxon>
        <taxon>Sordariomycetidae</taxon>
        <taxon>Sordariales</taxon>
        <taxon>Chaetomiaceae</taxon>
        <taxon>Trichocladium</taxon>
    </lineage>
</organism>
<feature type="compositionally biased region" description="Basic and acidic residues" evidence="1">
    <location>
        <begin position="87"/>
        <end position="103"/>
    </location>
</feature>
<feature type="region of interest" description="Disordered" evidence="1">
    <location>
        <begin position="18"/>
        <end position="54"/>
    </location>
</feature>
<dbReference type="AlphaFoldDB" id="A0AAN6ZI72"/>
<sequence>MAGDAKGLTRATKLGTLKLGSLGRPGGASFNTPPARHAPSCSMFHAPTSSSSPGHLSNTYVLFRPTLAGFWIPSRRHNKRQPAGPGRLREGPRRSAACREGRGPHRAVAGAACRAREGLRRDRNSPDGATRPDRPRHPTPPQRQEPRGGRGPPGGACPARLCRRRRQRPRQRNHQQNAAQHGPGDRQQQAADRDGRRD</sequence>
<dbReference type="Proteomes" id="UP001304895">
    <property type="component" value="Unassembled WGS sequence"/>
</dbReference>
<evidence type="ECO:0000313" key="3">
    <source>
        <dbReference type="Proteomes" id="UP001304895"/>
    </source>
</evidence>
<protein>
    <submittedName>
        <fullName evidence="2">Uncharacterized protein</fullName>
    </submittedName>
</protein>
<feature type="compositionally biased region" description="Basic residues" evidence="1">
    <location>
        <begin position="161"/>
        <end position="173"/>
    </location>
</feature>
<feature type="compositionally biased region" description="Low complexity" evidence="1">
    <location>
        <begin position="174"/>
        <end position="190"/>
    </location>
</feature>
<name>A0AAN6ZI72_9PEZI</name>
<reference evidence="2" key="2">
    <citation type="submission" date="2023-05" db="EMBL/GenBank/DDBJ databases">
        <authorList>
            <consortium name="Lawrence Berkeley National Laboratory"/>
            <person name="Steindorff A."/>
            <person name="Hensen N."/>
            <person name="Bonometti L."/>
            <person name="Westerberg I."/>
            <person name="Brannstrom I.O."/>
            <person name="Guillou S."/>
            <person name="Cros-Aarteil S."/>
            <person name="Calhoun S."/>
            <person name="Haridas S."/>
            <person name="Kuo A."/>
            <person name="Mondo S."/>
            <person name="Pangilinan J."/>
            <person name="Riley R."/>
            <person name="Labutti K."/>
            <person name="Andreopoulos B."/>
            <person name="Lipzen A."/>
            <person name="Chen C."/>
            <person name="Yanf M."/>
            <person name="Daum C."/>
            <person name="Ng V."/>
            <person name="Clum A."/>
            <person name="Ohm R."/>
            <person name="Martin F."/>
            <person name="Silar P."/>
            <person name="Natvig D."/>
            <person name="Lalanne C."/>
            <person name="Gautier V."/>
            <person name="Ament-Velasquez S.L."/>
            <person name="Kruys A."/>
            <person name="Hutchinson M.I."/>
            <person name="Powell A.J."/>
            <person name="Barry K."/>
            <person name="Miller A.N."/>
            <person name="Grigoriev I.V."/>
            <person name="Debuchy R."/>
            <person name="Gladieux P."/>
            <person name="Thoren M.H."/>
            <person name="Johannesson H."/>
        </authorList>
    </citation>
    <scope>NUCLEOTIDE SEQUENCE</scope>
    <source>
        <strain evidence="2">CBS 123565</strain>
    </source>
</reference>
<reference evidence="2" key="1">
    <citation type="journal article" date="2023" name="Mol. Phylogenet. Evol.">
        <title>Genome-scale phylogeny and comparative genomics of the fungal order Sordariales.</title>
        <authorList>
            <person name="Hensen N."/>
            <person name="Bonometti L."/>
            <person name="Westerberg I."/>
            <person name="Brannstrom I.O."/>
            <person name="Guillou S."/>
            <person name="Cros-Aarteil S."/>
            <person name="Calhoun S."/>
            <person name="Haridas S."/>
            <person name="Kuo A."/>
            <person name="Mondo S."/>
            <person name="Pangilinan J."/>
            <person name="Riley R."/>
            <person name="LaButti K."/>
            <person name="Andreopoulos B."/>
            <person name="Lipzen A."/>
            <person name="Chen C."/>
            <person name="Yan M."/>
            <person name="Daum C."/>
            <person name="Ng V."/>
            <person name="Clum A."/>
            <person name="Steindorff A."/>
            <person name="Ohm R.A."/>
            <person name="Martin F."/>
            <person name="Silar P."/>
            <person name="Natvig D.O."/>
            <person name="Lalanne C."/>
            <person name="Gautier V."/>
            <person name="Ament-Velasquez S.L."/>
            <person name="Kruys A."/>
            <person name="Hutchinson M.I."/>
            <person name="Powell A.J."/>
            <person name="Barry K."/>
            <person name="Miller A.N."/>
            <person name="Grigoriev I.V."/>
            <person name="Debuchy R."/>
            <person name="Gladieux P."/>
            <person name="Hiltunen Thoren M."/>
            <person name="Johannesson H."/>
        </authorList>
    </citation>
    <scope>NUCLEOTIDE SEQUENCE</scope>
    <source>
        <strain evidence="2">CBS 123565</strain>
    </source>
</reference>
<feature type="compositionally biased region" description="Basic and acidic residues" evidence="1">
    <location>
        <begin position="114"/>
        <end position="136"/>
    </location>
</feature>
<proteinExistence type="predicted"/>
<gene>
    <name evidence="2" type="ORF">BT67DRAFT_11041</name>
</gene>
<dbReference type="EMBL" id="MU853401">
    <property type="protein sequence ID" value="KAK4138489.1"/>
    <property type="molecule type" value="Genomic_DNA"/>
</dbReference>
<accession>A0AAN6ZI72</accession>
<evidence type="ECO:0000313" key="2">
    <source>
        <dbReference type="EMBL" id="KAK4138489.1"/>
    </source>
</evidence>
<keyword evidence="3" id="KW-1185">Reference proteome</keyword>